<evidence type="ECO:0000313" key="3">
    <source>
        <dbReference type="Proteomes" id="UP000811619"/>
    </source>
</evidence>
<feature type="region of interest" description="Disordered" evidence="1">
    <location>
        <begin position="1"/>
        <end position="129"/>
    </location>
</feature>
<evidence type="ECO:0000313" key="2">
    <source>
        <dbReference type="EMBL" id="KAG5927579.1"/>
    </source>
</evidence>
<dbReference type="Proteomes" id="UP000811619">
    <property type="component" value="Unassembled WGS sequence"/>
</dbReference>
<feature type="compositionally biased region" description="Basic and acidic residues" evidence="1">
    <location>
        <begin position="116"/>
        <end position="129"/>
    </location>
</feature>
<accession>A0A8K0NMJ0</accession>
<gene>
    <name evidence="2" type="ORF">E4U42_002086</name>
</gene>
<dbReference type="AlphaFoldDB" id="A0A8K0NMJ0"/>
<feature type="compositionally biased region" description="Polar residues" evidence="1">
    <location>
        <begin position="84"/>
        <end position="93"/>
    </location>
</feature>
<reference evidence="2" key="1">
    <citation type="journal article" date="2020" name="bioRxiv">
        <title>Whole genome comparisons of ergot fungi reveals the divergence and evolution of species within the genus Claviceps are the result of varying mechanisms driving genome evolution and host range expansion.</title>
        <authorList>
            <person name="Wyka S.A."/>
            <person name="Mondo S.J."/>
            <person name="Liu M."/>
            <person name="Dettman J."/>
            <person name="Nalam V."/>
            <person name="Broders K.D."/>
        </authorList>
    </citation>
    <scope>NUCLEOTIDE SEQUENCE</scope>
    <source>
        <strain evidence="2">CCC 489</strain>
    </source>
</reference>
<dbReference type="EMBL" id="SRPY01000170">
    <property type="protein sequence ID" value="KAG5927579.1"/>
    <property type="molecule type" value="Genomic_DNA"/>
</dbReference>
<proteinExistence type="predicted"/>
<sequence length="129" mass="12766">MSYNDNGSDDRRDRDTNAAGRAGNDAYGAGGADMGSSGDEAVRMGDLSSSGQGDSCGPGGADMGSSGDDAGRGPGRTGGDYTGDLSSSTQDDPSATGAAPGRIVEKVGHTLGSDTLADKGREKQARSED</sequence>
<organism evidence="2 3">
    <name type="scientific">Claviceps africana</name>
    <dbReference type="NCBI Taxonomy" id="83212"/>
    <lineage>
        <taxon>Eukaryota</taxon>
        <taxon>Fungi</taxon>
        <taxon>Dikarya</taxon>
        <taxon>Ascomycota</taxon>
        <taxon>Pezizomycotina</taxon>
        <taxon>Sordariomycetes</taxon>
        <taxon>Hypocreomycetidae</taxon>
        <taxon>Hypocreales</taxon>
        <taxon>Clavicipitaceae</taxon>
        <taxon>Claviceps</taxon>
    </lineage>
</organism>
<feature type="compositionally biased region" description="Gly residues" evidence="1">
    <location>
        <begin position="72"/>
        <end position="81"/>
    </location>
</feature>
<name>A0A8K0NMJ0_9HYPO</name>
<comment type="caution">
    <text evidence="2">The sequence shown here is derived from an EMBL/GenBank/DDBJ whole genome shotgun (WGS) entry which is preliminary data.</text>
</comment>
<protein>
    <submittedName>
        <fullName evidence="2">Uncharacterized protein</fullName>
    </submittedName>
</protein>
<dbReference type="OrthoDB" id="10594535at2759"/>
<feature type="compositionally biased region" description="Low complexity" evidence="1">
    <location>
        <begin position="18"/>
        <end position="27"/>
    </location>
</feature>
<keyword evidence="3" id="KW-1185">Reference proteome</keyword>
<evidence type="ECO:0000256" key="1">
    <source>
        <dbReference type="SAM" id="MobiDB-lite"/>
    </source>
</evidence>